<dbReference type="NCBIfam" id="TIGR02532">
    <property type="entry name" value="IV_pilin_GFxxxE"/>
    <property type="match status" value="1"/>
</dbReference>
<keyword evidence="6" id="KW-1185">Reference proteome</keyword>
<evidence type="ECO:0000256" key="2">
    <source>
        <dbReference type="ARBA" id="ARBA00022481"/>
    </source>
</evidence>
<keyword evidence="4" id="KW-0812">Transmembrane</keyword>
<proteinExistence type="predicted"/>
<dbReference type="AlphaFoldDB" id="A0A4P6EYD1"/>
<evidence type="ECO:0000256" key="1">
    <source>
        <dbReference type="ARBA" id="ARBA00004241"/>
    </source>
</evidence>
<keyword evidence="2" id="KW-0488">Methylation</keyword>
<dbReference type="KEGG" id="pprt:ET464_08425"/>
<evidence type="ECO:0000256" key="4">
    <source>
        <dbReference type="SAM" id="Phobius"/>
    </source>
</evidence>
<comment type="subcellular location">
    <subcellularLocation>
        <location evidence="1">Cell surface</location>
    </subcellularLocation>
</comment>
<dbReference type="GO" id="GO:0015627">
    <property type="term" value="C:type II protein secretion system complex"/>
    <property type="evidence" value="ECO:0007669"/>
    <property type="project" value="InterPro"/>
</dbReference>
<dbReference type="GO" id="GO:0030420">
    <property type="term" value="P:establishment of competence for transformation"/>
    <property type="evidence" value="ECO:0007669"/>
    <property type="project" value="UniProtKB-KW"/>
</dbReference>
<evidence type="ECO:0000256" key="3">
    <source>
        <dbReference type="ARBA" id="ARBA00023287"/>
    </source>
</evidence>
<keyword evidence="4" id="KW-1133">Transmembrane helix</keyword>
<dbReference type="Gene3D" id="3.30.700.10">
    <property type="entry name" value="Glycoprotein, Type 4 Pilin"/>
    <property type="match status" value="1"/>
</dbReference>
<dbReference type="PROSITE" id="PS00409">
    <property type="entry name" value="PROKAR_NTER_METHYL"/>
    <property type="match status" value="1"/>
</dbReference>
<dbReference type="SUPFAM" id="SSF54523">
    <property type="entry name" value="Pili subunits"/>
    <property type="match status" value="1"/>
</dbReference>
<dbReference type="InterPro" id="IPR012902">
    <property type="entry name" value="N_methyl_site"/>
</dbReference>
<evidence type="ECO:0000313" key="5">
    <source>
        <dbReference type="EMBL" id="QAY68420.1"/>
    </source>
</evidence>
<dbReference type="Proteomes" id="UP000293568">
    <property type="component" value="Chromosome"/>
</dbReference>
<dbReference type="EMBL" id="CP035492">
    <property type="protein sequence ID" value="QAY68420.1"/>
    <property type="molecule type" value="Genomic_DNA"/>
</dbReference>
<evidence type="ECO:0000313" key="6">
    <source>
        <dbReference type="Proteomes" id="UP000293568"/>
    </source>
</evidence>
<accession>A0A4P6EYD1</accession>
<dbReference type="GO" id="GO:0009986">
    <property type="term" value="C:cell surface"/>
    <property type="evidence" value="ECO:0007669"/>
    <property type="project" value="UniProtKB-SubCell"/>
</dbReference>
<feature type="transmembrane region" description="Helical" evidence="4">
    <location>
        <begin position="12"/>
        <end position="35"/>
    </location>
</feature>
<reference evidence="5 6" key="1">
    <citation type="submission" date="2019-01" db="EMBL/GenBank/DDBJ databases">
        <title>Genome sequencing of strain FW100M-2.</title>
        <authorList>
            <person name="Heo J."/>
            <person name="Kim S.-J."/>
            <person name="Kim J.-S."/>
            <person name="Hong S.-B."/>
            <person name="Kwon S.-W."/>
        </authorList>
    </citation>
    <scope>NUCLEOTIDE SEQUENCE [LARGE SCALE GENOMIC DNA]</scope>
    <source>
        <strain evidence="5 6">FW100M-2</strain>
    </source>
</reference>
<dbReference type="OrthoDB" id="2663847at2"/>
<sequence>MWKSFQKNEKGLTLIELLGVLVIVGIIAAIAVPAISGTISKSKEKADAASISMIEEAALRYVIDTDASTTTTVDIDTLVKQGYLNSTPVLKTKTIKSVTAAKDGVNWKITENSDSASNPPE</sequence>
<name>A0A4P6EYD1_9BACL</name>
<dbReference type="PRINTS" id="PR00813">
    <property type="entry name" value="BCTERIALGSPG"/>
</dbReference>
<dbReference type="Pfam" id="PF07963">
    <property type="entry name" value="N_methyl"/>
    <property type="match status" value="1"/>
</dbReference>
<dbReference type="InterPro" id="IPR000983">
    <property type="entry name" value="Bac_GSPG_pilin"/>
</dbReference>
<organism evidence="5 6">
    <name type="scientific">Paenibacillus protaetiae</name>
    <dbReference type="NCBI Taxonomy" id="2509456"/>
    <lineage>
        <taxon>Bacteria</taxon>
        <taxon>Bacillati</taxon>
        <taxon>Bacillota</taxon>
        <taxon>Bacilli</taxon>
        <taxon>Bacillales</taxon>
        <taxon>Paenibacillaceae</taxon>
        <taxon>Paenibacillus</taxon>
    </lineage>
</organism>
<dbReference type="InterPro" id="IPR045584">
    <property type="entry name" value="Pilin-like"/>
</dbReference>
<protein>
    <submittedName>
        <fullName evidence="5">Prepilin-type N-terminal cleavage/methylation domain-containing protein</fullName>
    </submittedName>
</protein>
<gene>
    <name evidence="5" type="ORF">ET464_08425</name>
</gene>
<keyword evidence="3" id="KW-0178">Competence</keyword>
<dbReference type="GO" id="GO:0015628">
    <property type="term" value="P:protein secretion by the type II secretion system"/>
    <property type="evidence" value="ECO:0007669"/>
    <property type="project" value="InterPro"/>
</dbReference>
<keyword evidence="4" id="KW-0472">Membrane</keyword>